<keyword evidence="5" id="KW-1185">Reference proteome</keyword>
<dbReference type="InterPro" id="IPR012902">
    <property type="entry name" value="N_methyl_site"/>
</dbReference>
<comment type="caution">
    <text evidence="4">The sequence shown here is derived from an EMBL/GenBank/DDBJ whole genome shotgun (WGS) entry which is preliminary data.</text>
</comment>
<keyword evidence="2" id="KW-0178">Competence</keyword>
<comment type="subcellular location">
    <subcellularLocation>
        <location evidence="1">Cell surface</location>
    </subcellularLocation>
</comment>
<dbReference type="Proteomes" id="UP001418796">
    <property type="component" value="Unassembled WGS sequence"/>
</dbReference>
<evidence type="ECO:0000256" key="3">
    <source>
        <dbReference type="SAM" id="Phobius"/>
    </source>
</evidence>
<evidence type="ECO:0000313" key="4">
    <source>
        <dbReference type="EMBL" id="MEN0644289.1"/>
    </source>
</evidence>
<gene>
    <name evidence="4" type="ORF">MKY91_14145</name>
</gene>
<dbReference type="EMBL" id="JBCITK010000001">
    <property type="protein sequence ID" value="MEN0644289.1"/>
    <property type="molecule type" value="Genomic_DNA"/>
</dbReference>
<keyword evidence="3" id="KW-1133">Transmembrane helix</keyword>
<dbReference type="Pfam" id="PF07963">
    <property type="entry name" value="N_methyl"/>
    <property type="match status" value="1"/>
</dbReference>
<reference evidence="4 5" key="1">
    <citation type="submission" date="2024-03" db="EMBL/GenBank/DDBJ databases">
        <title>Bacilli Hybrid Assemblies.</title>
        <authorList>
            <person name="Kovac J."/>
        </authorList>
    </citation>
    <scope>NUCLEOTIDE SEQUENCE [LARGE SCALE GENOMIC DNA]</scope>
    <source>
        <strain evidence="4 5">FSL R7-0666</strain>
    </source>
</reference>
<name>A0ABU9VKC0_9BACI</name>
<evidence type="ECO:0000256" key="2">
    <source>
        <dbReference type="ARBA" id="ARBA00023287"/>
    </source>
</evidence>
<dbReference type="RefSeq" id="WP_343131017.1">
    <property type="nucleotide sequence ID" value="NZ_JBCITK010000001.1"/>
</dbReference>
<dbReference type="NCBIfam" id="TIGR02532">
    <property type="entry name" value="IV_pilin_GFxxxE"/>
    <property type="match status" value="1"/>
</dbReference>
<keyword evidence="3" id="KW-0472">Membrane</keyword>
<evidence type="ECO:0000256" key="1">
    <source>
        <dbReference type="ARBA" id="ARBA00004241"/>
    </source>
</evidence>
<protein>
    <submittedName>
        <fullName evidence="4">Type II secretion system protein</fullName>
    </submittedName>
</protein>
<evidence type="ECO:0000313" key="5">
    <source>
        <dbReference type="Proteomes" id="UP001418796"/>
    </source>
</evidence>
<keyword evidence="3" id="KW-0812">Transmembrane</keyword>
<proteinExistence type="predicted"/>
<accession>A0ABU9VKC0</accession>
<feature type="transmembrane region" description="Helical" evidence="3">
    <location>
        <begin position="13"/>
        <end position="35"/>
    </location>
</feature>
<organism evidence="4 5">
    <name type="scientific">Alkalicoccobacillus gibsonii</name>
    <dbReference type="NCBI Taxonomy" id="79881"/>
    <lineage>
        <taxon>Bacteria</taxon>
        <taxon>Bacillati</taxon>
        <taxon>Bacillota</taxon>
        <taxon>Bacilli</taxon>
        <taxon>Bacillales</taxon>
        <taxon>Bacillaceae</taxon>
        <taxon>Alkalicoccobacillus</taxon>
    </lineage>
</organism>
<sequence>MSRNEKGLTLIELLASMVILSIFAIGFATMLMNGLKANERNQIVMEATLVAQSEIEGMRLNKAPDFCKKNTSSKDGFTVTRSIRVENQLCHVTVKVDYSNLLPEPVLLETELNIPKVVSAR</sequence>